<dbReference type="VEuPathDB" id="FungiDB:SPRG_15779"/>
<dbReference type="InterPro" id="IPR027443">
    <property type="entry name" value="IPNS-like_sf"/>
</dbReference>
<keyword evidence="1" id="KW-0732">Signal</keyword>
<evidence type="ECO:0000313" key="3">
    <source>
        <dbReference type="Proteomes" id="UP000030745"/>
    </source>
</evidence>
<accession>A0A067BLA0</accession>
<dbReference type="OrthoDB" id="67124at2759"/>
<feature type="non-terminal residue" evidence="2">
    <location>
        <position position="1"/>
    </location>
</feature>
<dbReference type="OMA" id="PGEQKCN"/>
<reference evidence="2 3" key="1">
    <citation type="journal article" date="2013" name="PLoS Genet.">
        <title>Distinctive expansion of potential virulence genes in the genome of the oomycete fish pathogen Saprolegnia parasitica.</title>
        <authorList>
            <person name="Jiang R.H."/>
            <person name="de Bruijn I."/>
            <person name="Haas B.J."/>
            <person name="Belmonte R."/>
            <person name="Lobach L."/>
            <person name="Christie J."/>
            <person name="van den Ackerveken G."/>
            <person name="Bottin A."/>
            <person name="Bulone V."/>
            <person name="Diaz-Moreno S.M."/>
            <person name="Dumas B."/>
            <person name="Fan L."/>
            <person name="Gaulin E."/>
            <person name="Govers F."/>
            <person name="Grenville-Briggs L.J."/>
            <person name="Horner N.R."/>
            <person name="Levin J.Z."/>
            <person name="Mammella M."/>
            <person name="Meijer H.J."/>
            <person name="Morris P."/>
            <person name="Nusbaum C."/>
            <person name="Oome S."/>
            <person name="Phillips A.J."/>
            <person name="van Rooyen D."/>
            <person name="Rzeszutek E."/>
            <person name="Saraiva M."/>
            <person name="Secombes C.J."/>
            <person name="Seidl M.F."/>
            <person name="Snel B."/>
            <person name="Stassen J.H."/>
            <person name="Sykes S."/>
            <person name="Tripathy S."/>
            <person name="van den Berg H."/>
            <person name="Vega-Arreguin J.C."/>
            <person name="Wawra S."/>
            <person name="Young S.K."/>
            <person name="Zeng Q."/>
            <person name="Dieguez-Uribeondo J."/>
            <person name="Russ C."/>
            <person name="Tyler B.M."/>
            <person name="van West P."/>
        </authorList>
    </citation>
    <scope>NUCLEOTIDE SEQUENCE [LARGE SCALE GENOMIC DNA]</scope>
    <source>
        <strain evidence="2 3">CBS 223.65</strain>
    </source>
</reference>
<dbReference type="PANTHER" id="PTHR40855:SF1">
    <property type="entry name" value="CLAVAMINATE SYNTHASE-LIKE PROTEIN"/>
    <property type="match status" value="1"/>
</dbReference>
<name>A0A067BLA0_SAPPC</name>
<organism evidence="2 3">
    <name type="scientific">Saprolegnia parasitica (strain CBS 223.65)</name>
    <dbReference type="NCBI Taxonomy" id="695850"/>
    <lineage>
        <taxon>Eukaryota</taxon>
        <taxon>Sar</taxon>
        <taxon>Stramenopiles</taxon>
        <taxon>Oomycota</taxon>
        <taxon>Saprolegniomycetes</taxon>
        <taxon>Saprolegniales</taxon>
        <taxon>Saprolegniaceae</taxon>
        <taxon>Saprolegnia</taxon>
    </lineage>
</organism>
<evidence type="ECO:0000256" key="1">
    <source>
        <dbReference type="SAM" id="SignalP"/>
    </source>
</evidence>
<dbReference type="RefSeq" id="XP_012210305.1">
    <property type="nucleotide sequence ID" value="XM_012354915.1"/>
</dbReference>
<feature type="chain" id="PRO_5001633501" evidence="1">
    <location>
        <begin position="18"/>
        <end position="456"/>
    </location>
</feature>
<dbReference type="Gene3D" id="2.60.120.330">
    <property type="entry name" value="B-lactam Antibiotic, Isopenicillin N Synthase, Chain"/>
    <property type="match status" value="1"/>
</dbReference>
<dbReference type="AlphaFoldDB" id="A0A067BLA0"/>
<gene>
    <name evidence="2" type="ORF">SPRG_15779</name>
</gene>
<evidence type="ECO:0000313" key="2">
    <source>
        <dbReference type="EMBL" id="KDO18988.1"/>
    </source>
</evidence>
<feature type="signal peptide" evidence="1">
    <location>
        <begin position="1"/>
        <end position="17"/>
    </location>
</feature>
<dbReference type="GeneID" id="24137470"/>
<proteinExistence type="predicted"/>
<dbReference type="KEGG" id="spar:SPRG_15779"/>
<dbReference type="Proteomes" id="UP000030745">
    <property type="component" value="Unassembled WGS sequence"/>
</dbReference>
<sequence length="456" mass="48399">MQLIVALSALLASAVQAATYPAYTIPAVDMAAPAAAAETIEALRATGIVAFKNIDGFEAARLAYVEAAARCVATPHADVMRKLMVDGTTRRTLSTNVDVSTVPASLLASCPEYVAALGSFNAVLNTATLTFAKLLDATTQTSLVQDIVEQGKHLEHFHAYTNPASADAAVDNQEFSLEAHTDLGGGLFTSAPVFFNAEHHVIANPDPTTGLYIQIQNEWVQPILKSDELVFMAGEGWSQWIATDDLAFPAVVHAMRMPRDASSDIVRGFHGRMLLLSDEMVMRNNHLRFADFNARNTRYLKAPLADAKFPTLACASRQLVASDSSCTLGIWAPGNASAASTTSDMCMFHCNAIGMPEDTQTCKDLGCVKASDVPNGGTECWMICVQKYSDAECPAPKAQTCKDQKLACDKVVLTKAPMTNATTTAPTITTATPKATSGATSVLLSMATLVLAVAAI</sequence>
<dbReference type="PANTHER" id="PTHR40855">
    <property type="entry name" value="DIOX_N DOMAIN-CONTAINING PROTEIN"/>
    <property type="match status" value="1"/>
</dbReference>
<dbReference type="EMBL" id="KK583379">
    <property type="protein sequence ID" value="KDO18988.1"/>
    <property type="molecule type" value="Genomic_DNA"/>
</dbReference>
<protein>
    <submittedName>
        <fullName evidence="2">Uncharacterized protein</fullName>
    </submittedName>
</protein>
<keyword evidence="3" id="KW-1185">Reference proteome</keyword>